<protein>
    <submittedName>
        <fullName evidence="2">HET-domain-containing protein</fullName>
    </submittedName>
</protein>
<dbReference type="GeneID" id="37108406"/>
<dbReference type="PANTHER" id="PTHR33112">
    <property type="entry name" value="DOMAIN PROTEIN, PUTATIVE-RELATED"/>
    <property type="match status" value="1"/>
</dbReference>
<dbReference type="InterPro" id="IPR010730">
    <property type="entry name" value="HET"/>
</dbReference>
<dbReference type="EMBL" id="MSFK01000003">
    <property type="protein sequence ID" value="PWY95380.1"/>
    <property type="molecule type" value="Genomic_DNA"/>
</dbReference>
<proteinExistence type="predicted"/>
<accession>A0A317XF91</accession>
<evidence type="ECO:0000259" key="1">
    <source>
        <dbReference type="Pfam" id="PF06985"/>
    </source>
</evidence>
<evidence type="ECO:0000313" key="3">
    <source>
        <dbReference type="Proteomes" id="UP000246702"/>
    </source>
</evidence>
<comment type="caution">
    <text evidence="2">The sequence shown here is derived from an EMBL/GenBank/DDBJ whole genome shotgun (WGS) entry which is preliminary data.</text>
</comment>
<dbReference type="OrthoDB" id="2958217at2759"/>
<dbReference type="AlphaFoldDB" id="A0A317XF91"/>
<dbReference type="STRING" id="1450535.A0A317XF91"/>
<dbReference type="Proteomes" id="UP000246702">
    <property type="component" value="Unassembled WGS sequence"/>
</dbReference>
<reference evidence="2 3" key="1">
    <citation type="submission" date="2016-12" db="EMBL/GenBank/DDBJ databases">
        <title>The genomes of Aspergillus section Nigri reveals drivers in fungal speciation.</title>
        <authorList>
            <consortium name="DOE Joint Genome Institute"/>
            <person name="Vesth T.C."/>
            <person name="Nybo J."/>
            <person name="Theobald S."/>
            <person name="Brandl J."/>
            <person name="Frisvad J.C."/>
            <person name="Nielsen K.F."/>
            <person name="Lyhne E.K."/>
            <person name="Kogle M.E."/>
            <person name="Kuo A."/>
            <person name="Riley R."/>
            <person name="Clum A."/>
            <person name="Nolan M."/>
            <person name="Lipzen A."/>
            <person name="Salamov A."/>
            <person name="Henrissat B."/>
            <person name="Wiebenga A."/>
            <person name="De Vries R.P."/>
            <person name="Grigoriev I.V."/>
            <person name="Mortensen U.H."/>
            <person name="Andersen M.R."/>
            <person name="Baker S.E."/>
        </authorList>
    </citation>
    <scope>NUCLEOTIDE SEQUENCE [LARGE SCALE GENOMIC DNA]</scope>
    <source>
        <strain evidence="2 3">CBS 115572</strain>
    </source>
</reference>
<keyword evidence="3" id="KW-1185">Reference proteome</keyword>
<feature type="domain" description="Heterokaryon incompatibility" evidence="1">
    <location>
        <begin position="44"/>
        <end position="157"/>
    </location>
</feature>
<dbReference type="PANTHER" id="PTHR33112:SF1">
    <property type="entry name" value="HETEROKARYON INCOMPATIBILITY DOMAIN-CONTAINING PROTEIN"/>
    <property type="match status" value="1"/>
</dbReference>
<evidence type="ECO:0000313" key="2">
    <source>
        <dbReference type="EMBL" id="PWY95380.1"/>
    </source>
</evidence>
<sequence length="554" mass="61768">MCGTGFPALQICHSKLRMGKNQDSLQATRANINDLGREGSLTAERGLMATINDAIDACCHLQIPFLWVDRLCIVQDELSEKSTQLNAMGTIYSQSYVTLVAMAGSDANYGLPGTDGRKRSPQWTGEVQGIYLFENHDPYGYLVIRSKWRSRGWTFQEATLSPKLLIFTDPGVFYQCHGRLTAAQSEEGEELELGILAAQIDLSSYKSLVTEYTTRDLTYESDIMNAFVGILHMAYGDQHYYGIPFKQFSWGLLWQTAKGKYPVRCPHEPNVFPSWSWSSINNVIAYYFSRNGFTSLGQWAIPPSRDGSKELMILPNPSTEPNIAEYNDQYGKLPRHAVLTAWKNGCFPGTLPEDLKPFTSKKSDTFLKSLASMHDEAQGMPGGLLNASDQEARFPLHIQQACQDGCILVYTQSQRLRLLKVSTGYLNEARLQNAHGDIIALVPVNTTNWEQIDLIPHGKNGAEFDVLALSMSYNVTDLPKGDCPDIFGKTQLTGITESEGISTDYPMFERGCSPEINLMVVDTKIGISRRVALGKATLKNWIKSKPKFQTFILG</sequence>
<gene>
    <name evidence="2" type="ORF">BO94DRAFT_226293</name>
</gene>
<dbReference type="Pfam" id="PF06985">
    <property type="entry name" value="HET"/>
    <property type="match status" value="1"/>
</dbReference>
<name>A0A317XF91_9EURO</name>
<dbReference type="RefSeq" id="XP_025472141.1">
    <property type="nucleotide sequence ID" value="XM_025606263.1"/>
</dbReference>
<organism evidence="2 3">
    <name type="scientific">Aspergillus sclerotioniger CBS 115572</name>
    <dbReference type="NCBI Taxonomy" id="1450535"/>
    <lineage>
        <taxon>Eukaryota</taxon>
        <taxon>Fungi</taxon>
        <taxon>Dikarya</taxon>
        <taxon>Ascomycota</taxon>
        <taxon>Pezizomycotina</taxon>
        <taxon>Eurotiomycetes</taxon>
        <taxon>Eurotiomycetidae</taxon>
        <taxon>Eurotiales</taxon>
        <taxon>Aspergillaceae</taxon>
        <taxon>Aspergillus</taxon>
        <taxon>Aspergillus subgen. Circumdati</taxon>
    </lineage>
</organism>